<protein>
    <submittedName>
        <fullName evidence="1">Uncharacterized protein</fullName>
    </submittedName>
</protein>
<reference evidence="1 2" key="1">
    <citation type="journal article" date="2019" name="Sci. Rep.">
        <title>Orb-weaving spider Araneus ventricosus genome elucidates the spidroin gene catalogue.</title>
        <authorList>
            <person name="Kono N."/>
            <person name="Nakamura H."/>
            <person name="Ohtoshi R."/>
            <person name="Moran D.A.P."/>
            <person name="Shinohara A."/>
            <person name="Yoshida Y."/>
            <person name="Fujiwara M."/>
            <person name="Mori M."/>
            <person name="Tomita M."/>
            <person name="Arakawa K."/>
        </authorList>
    </citation>
    <scope>NUCLEOTIDE SEQUENCE [LARGE SCALE GENOMIC DNA]</scope>
</reference>
<organism evidence="1 2">
    <name type="scientific">Araneus ventricosus</name>
    <name type="common">Orbweaver spider</name>
    <name type="synonym">Epeira ventricosa</name>
    <dbReference type="NCBI Taxonomy" id="182803"/>
    <lineage>
        <taxon>Eukaryota</taxon>
        <taxon>Metazoa</taxon>
        <taxon>Ecdysozoa</taxon>
        <taxon>Arthropoda</taxon>
        <taxon>Chelicerata</taxon>
        <taxon>Arachnida</taxon>
        <taxon>Araneae</taxon>
        <taxon>Araneomorphae</taxon>
        <taxon>Entelegynae</taxon>
        <taxon>Araneoidea</taxon>
        <taxon>Araneidae</taxon>
        <taxon>Araneus</taxon>
    </lineage>
</organism>
<proteinExistence type="predicted"/>
<evidence type="ECO:0000313" key="1">
    <source>
        <dbReference type="EMBL" id="GBN13995.1"/>
    </source>
</evidence>
<accession>A0A4Y2LGX2</accession>
<sequence length="112" mass="12751">MGTWSRSFDSLVKLGLESAIIARFYFVPYNLCTRGKTGYSKWLKTGTISIDDSSDEDDENTSDVDCLYLKDVFPNLNRREGLNQCINCLSWAHESCSCAEEQDNCFTCEFCN</sequence>
<gene>
    <name evidence="1" type="ORF">AVEN_100250_1</name>
</gene>
<keyword evidence="2" id="KW-1185">Reference proteome</keyword>
<dbReference type="AlphaFoldDB" id="A0A4Y2LGX2"/>
<dbReference type="Proteomes" id="UP000499080">
    <property type="component" value="Unassembled WGS sequence"/>
</dbReference>
<comment type="caution">
    <text evidence="1">The sequence shown here is derived from an EMBL/GenBank/DDBJ whole genome shotgun (WGS) entry which is preliminary data.</text>
</comment>
<name>A0A4Y2LGX2_ARAVE</name>
<dbReference type="EMBL" id="BGPR01005850">
    <property type="protein sequence ID" value="GBN13995.1"/>
    <property type="molecule type" value="Genomic_DNA"/>
</dbReference>
<evidence type="ECO:0000313" key="2">
    <source>
        <dbReference type="Proteomes" id="UP000499080"/>
    </source>
</evidence>